<dbReference type="AlphaFoldDB" id="A0A366H5S5"/>
<sequence length="432" mass="48343">MSVPAANRFPKRAVPCGMKFSLRVIWLSLLLLGGTALIGREWKNGDGRTLEAEMLGVEKDRAVVMLPNRQRANLRIADLSEADQSWVKEWATGKSTLQALPPPPPWPANIQQPPIFVKDGGSSEGEYTFSSKHYDFVCDAEMSTAVMNDFATVAEGTIKLLHSLPVTFPSLEGRTLQARIVRSRENYARAGGPEGSAGVFISNGRGEGVLLVPFESLGIVNFMGKNTKGDGYKATVLIHEMAHQITSDLIPLMPRWMTEGIAEYAAMIPYRSGVFYLGERERVLAMRQRIEFYQQLTRAGVDFSGQWVMKPSELVKTRSEEWDTTKQGHDALIALHRLYISSMYFVHYLMHLADNGDARRIRNYFHVVGDGSRWLRTRGREGSLPPEVEGNERASLEEVRAMFLKSLFAPDELDAIDADFEAKYRALGVGLR</sequence>
<keyword evidence="1" id="KW-0472">Membrane</keyword>
<evidence type="ECO:0000313" key="3">
    <source>
        <dbReference type="Proteomes" id="UP000253426"/>
    </source>
</evidence>
<comment type="caution">
    <text evidence="2">The sequence shown here is derived from an EMBL/GenBank/DDBJ whole genome shotgun (WGS) entry which is preliminary data.</text>
</comment>
<proteinExistence type="predicted"/>
<dbReference type="EMBL" id="QNRR01000014">
    <property type="protein sequence ID" value="RBP37313.1"/>
    <property type="molecule type" value="Genomic_DNA"/>
</dbReference>
<keyword evidence="1" id="KW-0812">Transmembrane</keyword>
<name>A0A366H5S5_9BACT</name>
<evidence type="ECO:0000313" key="2">
    <source>
        <dbReference type="EMBL" id="RBP37313.1"/>
    </source>
</evidence>
<keyword evidence="3" id="KW-1185">Reference proteome</keyword>
<evidence type="ECO:0000256" key="1">
    <source>
        <dbReference type="SAM" id="Phobius"/>
    </source>
</evidence>
<dbReference type="Gene3D" id="2.30.30.700">
    <property type="entry name" value="SLA1 homology domain 1"/>
    <property type="match status" value="1"/>
</dbReference>
<dbReference type="Proteomes" id="UP000253426">
    <property type="component" value="Unassembled WGS sequence"/>
</dbReference>
<accession>A0A366H5S5</accession>
<gene>
    <name evidence="2" type="ORF">DES53_11451</name>
</gene>
<keyword evidence="1" id="KW-1133">Transmembrane helix</keyword>
<protein>
    <submittedName>
        <fullName evidence="2">Uncharacterized protein</fullName>
    </submittedName>
</protein>
<feature type="transmembrane region" description="Helical" evidence="1">
    <location>
        <begin position="20"/>
        <end position="39"/>
    </location>
</feature>
<reference evidence="2 3" key="1">
    <citation type="submission" date="2018-06" db="EMBL/GenBank/DDBJ databases">
        <title>Genomic Encyclopedia of Type Strains, Phase IV (KMG-IV): sequencing the most valuable type-strain genomes for metagenomic binning, comparative biology and taxonomic classification.</title>
        <authorList>
            <person name="Goeker M."/>
        </authorList>
    </citation>
    <scope>NUCLEOTIDE SEQUENCE [LARGE SCALE GENOMIC DNA]</scope>
    <source>
        <strain evidence="2 3">DSM 25532</strain>
    </source>
</reference>
<organism evidence="2 3">
    <name type="scientific">Roseimicrobium gellanilyticum</name>
    <dbReference type="NCBI Taxonomy" id="748857"/>
    <lineage>
        <taxon>Bacteria</taxon>
        <taxon>Pseudomonadati</taxon>
        <taxon>Verrucomicrobiota</taxon>
        <taxon>Verrucomicrobiia</taxon>
        <taxon>Verrucomicrobiales</taxon>
        <taxon>Verrucomicrobiaceae</taxon>
        <taxon>Roseimicrobium</taxon>
    </lineage>
</organism>